<feature type="domain" description="TauD/TfdA-like" evidence="4">
    <location>
        <begin position="105"/>
        <end position="368"/>
    </location>
</feature>
<evidence type="ECO:0000313" key="5">
    <source>
        <dbReference type="EMBL" id="CRG87787.1"/>
    </source>
</evidence>
<evidence type="ECO:0000259" key="4">
    <source>
        <dbReference type="Pfam" id="PF02668"/>
    </source>
</evidence>
<feature type="compositionally biased region" description="Basic and acidic residues" evidence="3">
    <location>
        <begin position="21"/>
        <end position="35"/>
    </location>
</feature>
<name>A0A0U1LWJ6_TALIS</name>
<dbReference type="Gene3D" id="3.60.130.10">
    <property type="entry name" value="Clavaminate synthase-like"/>
    <property type="match status" value="1"/>
</dbReference>
<dbReference type="OMA" id="SAHTVWN"/>
<gene>
    <name evidence="5" type="ORF">PISL3812_04808</name>
</gene>
<dbReference type="InterPro" id="IPR042098">
    <property type="entry name" value="TauD-like_sf"/>
</dbReference>
<dbReference type="PANTHER" id="PTHR10696:SF56">
    <property type="entry name" value="TAUD_TFDA-LIKE DOMAIN-CONTAINING PROTEIN"/>
    <property type="match status" value="1"/>
</dbReference>
<reference evidence="5 6" key="1">
    <citation type="submission" date="2015-04" db="EMBL/GenBank/DDBJ databases">
        <authorList>
            <person name="Syromyatnikov M.Y."/>
            <person name="Popov V.N."/>
        </authorList>
    </citation>
    <scope>NUCLEOTIDE SEQUENCE [LARGE SCALE GENOMIC DNA]</scope>
    <source>
        <strain evidence="5">WF-38-12</strain>
    </source>
</reference>
<dbReference type="EMBL" id="CVMT01000003">
    <property type="protein sequence ID" value="CRG87787.1"/>
    <property type="molecule type" value="Genomic_DNA"/>
</dbReference>
<accession>A0A0U1LWJ6</accession>
<sequence length="407" mass="46475">MASALVQGSVDYSHLPKTEFRTKLETKPKSKDFPDGIKTTGQQPPLYDEIRPYADFPKVITGPTAWTKDQYSGSPEKEALWKHPFTEEELEELSVAAEQYLASGRSLTEMSKEYFPLPKLGKYLEEVRDDLINARGFTLFQGFPVREWGLQKSATAYMGLGAHFGHITSQNGRGHVLGHVKDLGENPADFHKVRLYRTTARQTFHADPADIVGLLCLNTALEGGENDVVSGHRVWNIMQAERPDIAELLTQPIWYFDRKGEVSTGQEEYIRCAIYYIERDNGRVYSKFDPNYVRSLSRFSDKGIIPPLSEKQKEAIEYFDQLCLQESIRNVLKVGDVHFMTNNHLYHSRTGYKDHPPPAPRRHLLRLWLSTPESEGGWKLPYHDSNWNKRGGVQVDDRPAKVLLHAD</sequence>
<dbReference type="Pfam" id="PF02668">
    <property type="entry name" value="TauD"/>
    <property type="match status" value="1"/>
</dbReference>
<dbReference type="Proteomes" id="UP000054383">
    <property type="component" value="Unassembled WGS sequence"/>
</dbReference>
<dbReference type="OrthoDB" id="272271at2759"/>
<dbReference type="GO" id="GO:0016491">
    <property type="term" value="F:oxidoreductase activity"/>
    <property type="evidence" value="ECO:0007669"/>
    <property type="project" value="UniProtKB-KW"/>
</dbReference>
<dbReference type="AlphaFoldDB" id="A0A0U1LWJ6"/>
<dbReference type="SUPFAM" id="SSF51197">
    <property type="entry name" value="Clavaminate synthase-like"/>
    <property type="match status" value="1"/>
</dbReference>
<evidence type="ECO:0000256" key="1">
    <source>
        <dbReference type="ARBA" id="ARBA00023002"/>
    </source>
</evidence>
<protein>
    <recommendedName>
        <fullName evidence="4">TauD/TfdA-like domain-containing protein</fullName>
    </recommendedName>
</protein>
<keyword evidence="6" id="KW-1185">Reference proteome</keyword>
<feature type="region of interest" description="Disordered" evidence="3">
    <location>
        <begin position="21"/>
        <end position="44"/>
    </location>
</feature>
<proteinExistence type="predicted"/>
<evidence type="ECO:0000256" key="3">
    <source>
        <dbReference type="SAM" id="MobiDB-lite"/>
    </source>
</evidence>
<keyword evidence="2" id="KW-0045">Antibiotic biosynthesis</keyword>
<evidence type="ECO:0000256" key="2">
    <source>
        <dbReference type="ARBA" id="ARBA00023194"/>
    </source>
</evidence>
<dbReference type="STRING" id="28573.A0A0U1LWJ6"/>
<dbReference type="PANTHER" id="PTHR10696">
    <property type="entry name" value="GAMMA-BUTYROBETAINE HYDROXYLASE-RELATED"/>
    <property type="match status" value="1"/>
</dbReference>
<dbReference type="GO" id="GO:0017000">
    <property type="term" value="P:antibiotic biosynthetic process"/>
    <property type="evidence" value="ECO:0007669"/>
    <property type="project" value="UniProtKB-KW"/>
</dbReference>
<dbReference type="InterPro" id="IPR003819">
    <property type="entry name" value="TauD/TfdA-like"/>
</dbReference>
<organism evidence="5 6">
    <name type="scientific">Talaromyces islandicus</name>
    <name type="common">Penicillium islandicum</name>
    <dbReference type="NCBI Taxonomy" id="28573"/>
    <lineage>
        <taxon>Eukaryota</taxon>
        <taxon>Fungi</taxon>
        <taxon>Dikarya</taxon>
        <taxon>Ascomycota</taxon>
        <taxon>Pezizomycotina</taxon>
        <taxon>Eurotiomycetes</taxon>
        <taxon>Eurotiomycetidae</taxon>
        <taxon>Eurotiales</taxon>
        <taxon>Trichocomaceae</taxon>
        <taxon>Talaromyces</taxon>
        <taxon>Talaromyces sect. Islandici</taxon>
    </lineage>
</organism>
<evidence type="ECO:0000313" key="6">
    <source>
        <dbReference type="Proteomes" id="UP000054383"/>
    </source>
</evidence>
<keyword evidence="1" id="KW-0560">Oxidoreductase</keyword>
<dbReference type="InterPro" id="IPR050411">
    <property type="entry name" value="AlphaKG_dependent_hydroxylases"/>
</dbReference>